<reference evidence="1" key="1">
    <citation type="journal article" date="2016" name="Genome Announc.">
        <title>Draft Genome Sequence of the Syntrophic Lactate-Degrading Bacterium Tepidanaerobacter syntrophicus JLT.</title>
        <authorList>
            <person name="Matsuura N."/>
            <person name="Ohashi A."/>
            <person name="Tourlousse D.M."/>
            <person name="Sekiguchi Y."/>
        </authorList>
    </citation>
    <scope>NUCLEOTIDE SEQUENCE [LARGE SCALE GENOMIC DNA]</scope>
    <source>
        <strain evidence="1">JL</strain>
    </source>
</reference>
<organism evidence="1">
    <name type="scientific">Tepidanaerobacter syntrophicus</name>
    <dbReference type="NCBI Taxonomy" id="224999"/>
    <lineage>
        <taxon>Bacteria</taxon>
        <taxon>Bacillati</taxon>
        <taxon>Bacillota</taxon>
        <taxon>Clostridia</taxon>
        <taxon>Thermosediminibacterales</taxon>
        <taxon>Tepidanaerobacteraceae</taxon>
        <taxon>Tepidanaerobacter</taxon>
    </lineage>
</organism>
<sequence length="278" mass="31112">MDKRLKLLIAASHDTPDLPGFFQVKYGGEFAARKFLPHLTNFEDNPDYCSRRCFKFRQKLNLNFSKDIAGVIRFPSVLPELIDDAELYIKSPIAEHDILIAVGVHPDILVELVKHAAKAGCKAIIVPREDPTWLSSSFANKLKALCEQMNLEYAFPRPFCSLAKGKFRYINSFIDQFKIGRPKYTVFVDDNEKVAAVDVSYSSACGATYHVAAGLIGVDKEDVVSIANRLWHAYPCLSSSHMDPEICDSPMHIAAYINLNAAKDAQKNIRRIADGKDT</sequence>
<dbReference type="RefSeq" id="WP_059032600.1">
    <property type="nucleotide sequence ID" value="NZ_BSDW01000001.1"/>
</dbReference>
<dbReference type="OrthoDB" id="1887429at2"/>
<dbReference type="AlphaFoldDB" id="A0A0U9HET2"/>
<keyword evidence="2" id="KW-1185">Reference proteome</keyword>
<proteinExistence type="predicted"/>
<evidence type="ECO:0008006" key="3">
    <source>
        <dbReference type="Google" id="ProtNLM"/>
    </source>
</evidence>
<dbReference type="Pfam" id="PF02593">
    <property type="entry name" value="DUF166"/>
    <property type="match status" value="1"/>
</dbReference>
<dbReference type="EMBL" id="DF977001">
    <property type="protein sequence ID" value="GAQ25194.1"/>
    <property type="molecule type" value="Genomic_DNA"/>
</dbReference>
<evidence type="ECO:0000313" key="1">
    <source>
        <dbReference type="EMBL" id="GAQ25194.1"/>
    </source>
</evidence>
<name>A0A0U9HET2_9FIRM</name>
<dbReference type="InterPro" id="IPR003745">
    <property type="entry name" value="DUF166"/>
</dbReference>
<gene>
    <name evidence="1" type="ORF">TSYNT_7212</name>
</gene>
<dbReference type="STRING" id="224999.GCA_001485475_01209"/>
<accession>A0A0U9HET2</accession>
<protein>
    <recommendedName>
        <fullName evidence="3">Thymidylate synthase</fullName>
    </recommendedName>
</protein>
<evidence type="ECO:0000313" key="2">
    <source>
        <dbReference type="Proteomes" id="UP000062160"/>
    </source>
</evidence>
<dbReference type="Proteomes" id="UP000062160">
    <property type="component" value="Unassembled WGS sequence"/>
</dbReference>